<dbReference type="STRING" id="558151.ACM46_16300"/>
<dbReference type="InterPro" id="IPR003961">
    <property type="entry name" value="FN3_dom"/>
</dbReference>
<dbReference type="PROSITE" id="PS50853">
    <property type="entry name" value="FN3"/>
    <property type="match status" value="1"/>
</dbReference>
<dbReference type="PATRIC" id="fig|558151.6.peg.3448"/>
<comment type="caution">
    <text evidence="4">The sequence shown here is derived from an EMBL/GenBank/DDBJ whole genome shotgun (WGS) entry which is preliminary data.</text>
</comment>
<feature type="chain" id="PRO_5005288558" description="Fibronectin type-III domain-containing protein" evidence="2">
    <location>
        <begin position="25"/>
        <end position="581"/>
    </location>
</feature>
<dbReference type="AlphaFoldDB" id="A0A0J7I709"/>
<dbReference type="Gene3D" id="2.60.40.10">
    <property type="entry name" value="Immunoglobulins"/>
    <property type="match status" value="1"/>
</dbReference>
<dbReference type="Pfam" id="PF18962">
    <property type="entry name" value="Por_Secre_tail"/>
    <property type="match status" value="1"/>
</dbReference>
<proteinExistence type="predicted"/>
<reference evidence="4 5" key="1">
    <citation type="journal article" date="2013" name="Int. J. Syst. Evol. Microbiol.">
        <title>Chryseobacterium angstadtii sp. nov., isolated from a newt tank.</title>
        <authorList>
            <person name="Kirk K.E."/>
            <person name="Hoffman J.A."/>
            <person name="Smith K.A."/>
            <person name="Strahan B.L."/>
            <person name="Failor K.C."/>
            <person name="Krebs J.E."/>
            <person name="Gale A.N."/>
            <person name="Do T.D."/>
            <person name="Sontag T.C."/>
            <person name="Batties A.M."/>
            <person name="Mistiszyn K."/>
            <person name="Newman J.D."/>
        </authorList>
    </citation>
    <scope>NUCLEOTIDE SEQUENCE [LARGE SCALE GENOMIC DNA]</scope>
    <source>
        <strain evidence="4 5">KM</strain>
    </source>
</reference>
<feature type="signal peptide" evidence="2">
    <location>
        <begin position="1"/>
        <end position="24"/>
    </location>
</feature>
<dbReference type="InterPro" id="IPR013783">
    <property type="entry name" value="Ig-like_fold"/>
</dbReference>
<dbReference type="SUPFAM" id="SSF49265">
    <property type="entry name" value="Fibronectin type III"/>
    <property type="match status" value="1"/>
</dbReference>
<evidence type="ECO:0000256" key="2">
    <source>
        <dbReference type="SAM" id="SignalP"/>
    </source>
</evidence>
<dbReference type="RefSeq" id="WP_048507733.1">
    <property type="nucleotide sequence ID" value="NZ_LFND01000005.1"/>
</dbReference>
<evidence type="ECO:0000259" key="3">
    <source>
        <dbReference type="PROSITE" id="PS50853"/>
    </source>
</evidence>
<keyword evidence="5" id="KW-1185">Reference proteome</keyword>
<evidence type="ECO:0000256" key="1">
    <source>
        <dbReference type="ARBA" id="ARBA00022729"/>
    </source>
</evidence>
<evidence type="ECO:0000313" key="4">
    <source>
        <dbReference type="EMBL" id="KMQ61566.1"/>
    </source>
</evidence>
<dbReference type="InterPro" id="IPR036116">
    <property type="entry name" value="FN3_sf"/>
</dbReference>
<dbReference type="SMART" id="SM00060">
    <property type="entry name" value="FN3"/>
    <property type="match status" value="1"/>
</dbReference>
<protein>
    <recommendedName>
        <fullName evidence="3">Fibronectin type-III domain-containing protein</fullName>
    </recommendedName>
</protein>
<name>A0A0J7I709_9FLAO</name>
<evidence type="ECO:0000313" key="5">
    <source>
        <dbReference type="Proteomes" id="UP000036261"/>
    </source>
</evidence>
<dbReference type="CDD" id="cd00063">
    <property type="entry name" value="FN3"/>
    <property type="match status" value="1"/>
</dbReference>
<feature type="domain" description="Fibronectin type-III" evidence="3">
    <location>
        <begin position="242"/>
        <end position="335"/>
    </location>
</feature>
<dbReference type="EMBL" id="LFND01000005">
    <property type="protein sequence ID" value="KMQ61566.1"/>
    <property type="molecule type" value="Genomic_DNA"/>
</dbReference>
<dbReference type="InterPro" id="IPR026444">
    <property type="entry name" value="Secre_tail"/>
</dbReference>
<keyword evidence="1 2" id="KW-0732">Signal</keyword>
<organism evidence="4 5">
    <name type="scientific">Chryseobacterium angstadtii</name>
    <dbReference type="NCBI Taxonomy" id="558151"/>
    <lineage>
        <taxon>Bacteria</taxon>
        <taxon>Pseudomonadati</taxon>
        <taxon>Bacteroidota</taxon>
        <taxon>Flavobacteriia</taxon>
        <taxon>Flavobacteriales</taxon>
        <taxon>Weeksellaceae</taxon>
        <taxon>Chryseobacterium group</taxon>
        <taxon>Chryseobacterium</taxon>
    </lineage>
</organism>
<dbReference type="Pfam" id="PF00041">
    <property type="entry name" value="fn3"/>
    <property type="match status" value="1"/>
</dbReference>
<dbReference type="NCBIfam" id="TIGR04183">
    <property type="entry name" value="Por_Secre_tail"/>
    <property type="match status" value="1"/>
</dbReference>
<gene>
    <name evidence="4" type="ORF">ACM46_16300</name>
</gene>
<sequence>MKMKIKNIVQLSIIAVLLCFKINAQNYQPLNIVNGFNADLIANGNGPASSSTTQSVDDPVNGYVFMSTDFINGSNVAPTSGLPSNGLINSVNTSGLSFQLAPYTADNSLRLENTNDSGVLTFNANPKASKVYMLATTGSGSSSAEIIVTFTDGSNQTFSDQNINDWYYADSYAIWGIGRVSRVTDNIENSTDNPRLYEIALPISSTNQAKNIANISVTKTSSAMGILCVFGFSYVVANSCIAPDTVSATNITADSAEISWNSISGATSYEIYRSLSNTAPNGSTPATITGLSGTSAIIQGLSPATSYYVWVRSNCGGSSTSDWSPAFANFTTLCSSVNTPYTENFDSANWYIPNCTSYEDLSTGGSWGVIDATGLAGFSSNVLYTFTSDQNDSNTWFYTNGIHLVAGNTYVLTFDYADYESPQSFQVVYGSSPTSSAMNNLIQDYSDVNVGTSTPASLTLTPTVTGVYYLGFNVYTPASSGFFGALFLDNLSLVQGNLGTSDHTLDKNKIKVYPNPTTHYLYVKNDQKIMTVNIFDSSGKKVLSADRVDEKIDVSQLLQGNYFITLKLADGTTYSQKFIKR</sequence>
<dbReference type="OrthoDB" id="975384at2"/>
<accession>A0A0J7I709</accession>
<dbReference type="Proteomes" id="UP000036261">
    <property type="component" value="Unassembled WGS sequence"/>
</dbReference>
<dbReference type="Gene3D" id="2.60.120.260">
    <property type="entry name" value="Galactose-binding domain-like"/>
    <property type="match status" value="1"/>
</dbReference>